<feature type="region of interest" description="Disordered" evidence="1">
    <location>
        <begin position="1"/>
        <end position="24"/>
    </location>
</feature>
<feature type="region of interest" description="Disordered" evidence="1">
    <location>
        <begin position="370"/>
        <end position="419"/>
    </location>
</feature>
<evidence type="ECO:0000313" key="3">
    <source>
        <dbReference type="Proteomes" id="UP001162162"/>
    </source>
</evidence>
<sequence length="433" mass="50370">MLANTTGREKPEFEVTPPADIAEANDVIMYPRNLVHRPNQYRNRTEEDDVKQPVPHKVLSMSQNYSVFQKHQNETVENKPVDEDSKPQSSLLVSSKLSEVRAQMADFMKTLDDFNERSRLAREAVIKDYNAAVEVEQEIVKKIMEKNEQSIEEKRMRWDTKINEQRKPREINESEMRKHFEDMGVIFEEEDDYPEDIKRNINQSEEKTLEDKSVSVLEEMMNTKDNISYEENMCESTKIKTNDNSGDVADVEEEKIDENKSESFGEEGIILIDSESYEEYLTTNEDEDDDVMIPNKNISIDYYELAKRIPETESEETERNNLEKSNDSCDEFFTTNEEDSAEYNERTTIDNEGLDDVQVEESFNYEKFIGSLKNKTNDEKEEGEDEHVTAINDDIKLKGQDNGGQEQKENTERPIVRRNVSCSLEMQLAKGTD</sequence>
<proteinExistence type="predicted"/>
<comment type="caution">
    <text evidence="2">The sequence shown here is derived from an EMBL/GenBank/DDBJ whole genome shotgun (WGS) entry which is preliminary data.</text>
</comment>
<keyword evidence="3" id="KW-1185">Reference proteome</keyword>
<dbReference type="AlphaFoldDB" id="A0AAV8YTE7"/>
<reference evidence="2" key="1">
    <citation type="journal article" date="2023" name="Insect Mol. Biol.">
        <title>Genome sequencing provides insights into the evolution of gene families encoding plant cell wall-degrading enzymes in longhorned beetles.</title>
        <authorList>
            <person name="Shin N.R."/>
            <person name="Okamura Y."/>
            <person name="Kirsch R."/>
            <person name="Pauchet Y."/>
        </authorList>
    </citation>
    <scope>NUCLEOTIDE SEQUENCE</scope>
    <source>
        <strain evidence="2">AMC_N1</strain>
    </source>
</reference>
<feature type="compositionally biased region" description="Basic and acidic residues" evidence="1">
    <location>
        <begin position="309"/>
        <end position="327"/>
    </location>
</feature>
<name>A0AAV8YTE7_9CUCU</name>
<accession>A0AAV8YTE7</accession>
<protein>
    <submittedName>
        <fullName evidence="2">Uncharacterized protein</fullName>
    </submittedName>
</protein>
<evidence type="ECO:0000256" key="1">
    <source>
        <dbReference type="SAM" id="MobiDB-lite"/>
    </source>
</evidence>
<dbReference type="Proteomes" id="UP001162162">
    <property type="component" value="Unassembled WGS sequence"/>
</dbReference>
<gene>
    <name evidence="2" type="ORF">NQ318_005857</name>
</gene>
<organism evidence="2 3">
    <name type="scientific">Aromia moschata</name>
    <dbReference type="NCBI Taxonomy" id="1265417"/>
    <lineage>
        <taxon>Eukaryota</taxon>
        <taxon>Metazoa</taxon>
        <taxon>Ecdysozoa</taxon>
        <taxon>Arthropoda</taxon>
        <taxon>Hexapoda</taxon>
        <taxon>Insecta</taxon>
        <taxon>Pterygota</taxon>
        <taxon>Neoptera</taxon>
        <taxon>Endopterygota</taxon>
        <taxon>Coleoptera</taxon>
        <taxon>Polyphaga</taxon>
        <taxon>Cucujiformia</taxon>
        <taxon>Chrysomeloidea</taxon>
        <taxon>Cerambycidae</taxon>
        <taxon>Cerambycinae</taxon>
        <taxon>Callichromatini</taxon>
        <taxon>Aromia</taxon>
    </lineage>
</organism>
<feature type="compositionally biased region" description="Basic and acidic residues" evidence="1">
    <location>
        <begin position="406"/>
        <end position="415"/>
    </location>
</feature>
<feature type="region of interest" description="Disordered" evidence="1">
    <location>
        <begin position="309"/>
        <end position="355"/>
    </location>
</feature>
<dbReference type="EMBL" id="JAPWTK010000050">
    <property type="protein sequence ID" value="KAJ8954261.1"/>
    <property type="molecule type" value="Genomic_DNA"/>
</dbReference>
<evidence type="ECO:0000313" key="2">
    <source>
        <dbReference type="EMBL" id="KAJ8954261.1"/>
    </source>
</evidence>